<proteinExistence type="predicted"/>
<dbReference type="EMBL" id="JAMQPM010000016">
    <property type="protein sequence ID" value="MCW7528375.1"/>
    <property type="molecule type" value="Genomic_DNA"/>
</dbReference>
<evidence type="ECO:0000313" key="4">
    <source>
        <dbReference type="Proteomes" id="UP001208912"/>
    </source>
</evidence>
<dbReference type="EMBL" id="JAMQPL010000016">
    <property type="protein sequence ID" value="MCW7532225.1"/>
    <property type="molecule type" value="Genomic_DNA"/>
</dbReference>
<organism evidence="2 3">
    <name type="scientific">Leptospira soteropolitanensis</name>
    <dbReference type="NCBI Taxonomy" id="2950025"/>
    <lineage>
        <taxon>Bacteria</taxon>
        <taxon>Pseudomonadati</taxon>
        <taxon>Spirochaetota</taxon>
        <taxon>Spirochaetia</taxon>
        <taxon>Leptospirales</taxon>
        <taxon>Leptospiraceae</taxon>
        <taxon>Leptospira</taxon>
    </lineage>
</organism>
<dbReference type="RefSeq" id="WP_265353476.1">
    <property type="nucleotide sequence ID" value="NZ_JAMQPL010000016.1"/>
</dbReference>
<reference evidence="2 4" key="1">
    <citation type="submission" date="2022-06" db="EMBL/GenBank/DDBJ databases">
        <title>Leptospira isolates from biofilms formed at urban environments.</title>
        <authorList>
            <person name="Ribeiro P.S."/>
            <person name="Sousa T."/>
            <person name="Carvalho N."/>
            <person name="Aburjaile F."/>
            <person name="Neves F."/>
            <person name="Oliveira D."/>
            <person name="Blanco L."/>
            <person name="Lima J."/>
            <person name="Costa F."/>
            <person name="Brenig B."/>
            <person name="Soares S."/>
            <person name="Ramos R."/>
            <person name="Goes-Neto A."/>
            <person name="Matiuzzi M."/>
            <person name="Azevedo V."/>
            <person name="Ristow P."/>
        </authorList>
    </citation>
    <scope>NUCLEOTIDE SEQUENCE</scope>
    <source>
        <strain evidence="1 4">VSF19</strain>
        <strain evidence="2">VSF20</strain>
    </source>
</reference>
<dbReference type="Proteomes" id="UP001208912">
    <property type="component" value="Unassembled WGS sequence"/>
</dbReference>
<keyword evidence="4" id="KW-1185">Reference proteome</keyword>
<comment type="caution">
    <text evidence="2">The sequence shown here is derived from an EMBL/GenBank/DDBJ whole genome shotgun (WGS) entry which is preliminary data.</text>
</comment>
<protein>
    <submittedName>
        <fullName evidence="2">Uncharacterized protein</fullName>
    </submittedName>
</protein>
<accession>A0AAW5VT87</accession>
<name>A0AAW5VT87_9LEPT</name>
<gene>
    <name evidence="1" type="ORF">ND861_18605</name>
    <name evidence="2" type="ORF">ND862_18560</name>
</gene>
<evidence type="ECO:0000313" key="1">
    <source>
        <dbReference type="EMBL" id="MCW7528375.1"/>
    </source>
</evidence>
<sequence length="201" mass="23507">MNINEQLRDQIDLAFNEATLLGIEFKKEKSIVACTFDLITMNKNGEVPKDKRLLFIFKSVGRFVASLRNARWDDSTAKAEIFDYHNIGEVVQKFGARSIYGWEFINRGNEIYDTWKDRLSFDFNSNHTSGLTNTIDLFQENYNKHIDIRIWFDSFDILTPNYESVELEEFLENGKRGWEAIYSNNPRMQSFGIFPGSNDIE</sequence>
<dbReference type="AlphaFoldDB" id="A0AAW5VT87"/>
<dbReference type="Proteomes" id="UP001208540">
    <property type="component" value="Unassembled WGS sequence"/>
</dbReference>
<evidence type="ECO:0000313" key="3">
    <source>
        <dbReference type="Proteomes" id="UP001208540"/>
    </source>
</evidence>
<evidence type="ECO:0000313" key="2">
    <source>
        <dbReference type="EMBL" id="MCW7532225.1"/>
    </source>
</evidence>